<dbReference type="AlphaFoldDB" id="A0A2M7WSG0"/>
<organism evidence="2 3">
    <name type="scientific">Candidatus Zambryskibacteria bacterium CG_4_9_14_3_um_filter_42_15</name>
    <dbReference type="NCBI Taxonomy" id="1975112"/>
    <lineage>
        <taxon>Bacteria</taxon>
        <taxon>Candidatus Zambryskiibacteriota</taxon>
    </lineage>
</organism>
<dbReference type="Proteomes" id="UP000230758">
    <property type="component" value="Unassembled WGS sequence"/>
</dbReference>
<sequence length="379" mass="42404">MEKALKILSISSDRKIFEAGSAVSERMKEYGALVGELHIVVLSKKSLGLKDKQVADNVWAYPTNSSTRWLYVRDASSLGKRIVLDRKFVRGESLITTQDPFECGLAGLKVKKKWRLPLEVQLHTDPFSPYFNGALNTIRKFISRKVLKHADGVRVVTQSLKSKISVLTQAEVNVLPIYIDKQKIQDTQATFDLHARYPWRFIMLAVARLEPEKNLSLAINTLALVKKRFPDTGLVIVGSGSEEKRLKLKAIGLKLEANVAFVGWQNDVASFYKTANVFIQTSVFEGYGIALIEAGLYGLPVITTPVGIASELEHGKDAYILSPKDVEMFAGAVIDLIENNYKRESLRVNMKNTLATKLISKDDYMAQIKAGWERVSKKV</sequence>
<protein>
    <recommendedName>
        <fullName evidence="1">Glycosyl transferase family 1 domain-containing protein</fullName>
    </recommendedName>
</protein>
<dbReference type="SUPFAM" id="SSF53756">
    <property type="entry name" value="UDP-Glycosyltransferase/glycogen phosphorylase"/>
    <property type="match status" value="1"/>
</dbReference>
<dbReference type="EMBL" id="PFXF01000021">
    <property type="protein sequence ID" value="PJA32816.1"/>
    <property type="molecule type" value="Genomic_DNA"/>
</dbReference>
<feature type="domain" description="Glycosyl transferase family 1" evidence="1">
    <location>
        <begin position="200"/>
        <end position="351"/>
    </location>
</feature>
<dbReference type="PANTHER" id="PTHR12526">
    <property type="entry name" value="GLYCOSYLTRANSFERASE"/>
    <property type="match status" value="1"/>
</dbReference>
<dbReference type="Gene3D" id="3.40.50.2000">
    <property type="entry name" value="Glycogen Phosphorylase B"/>
    <property type="match status" value="2"/>
</dbReference>
<reference evidence="3" key="1">
    <citation type="submission" date="2017-09" db="EMBL/GenBank/DDBJ databases">
        <title>Depth-based differentiation of microbial function through sediment-hosted aquifers and enrichment of novel symbionts in the deep terrestrial subsurface.</title>
        <authorList>
            <person name="Probst A.J."/>
            <person name="Ladd B."/>
            <person name="Jarett J.K."/>
            <person name="Geller-Mcgrath D.E."/>
            <person name="Sieber C.M.K."/>
            <person name="Emerson J.B."/>
            <person name="Anantharaman K."/>
            <person name="Thomas B.C."/>
            <person name="Malmstrom R."/>
            <person name="Stieglmeier M."/>
            <person name="Klingl A."/>
            <person name="Woyke T."/>
            <person name="Ryan C.M."/>
            <person name="Banfield J.F."/>
        </authorList>
    </citation>
    <scope>NUCLEOTIDE SEQUENCE [LARGE SCALE GENOMIC DNA]</scope>
</reference>
<evidence type="ECO:0000313" key="3">
    <source>
        <dbReference type="Proteomes" id="UP000230758"/>
    </source>
</evidence>
<comment type="caution">
    <text evidence="2">The sequence shown here is derived from an EMBL/GenBank/DDBJ whole genome shotgun (WGS) entry which is preliminary data.</text>
</comment>
<dbReference type="Pfam" id="PF00534">
    <property type="entry name" value="Glycos_transf_1"/>
    <property type="match status" value="1"/>
</dbReference>
<gene>
    <name evidence="2" type="ORF">CO185_01580</name>
</gene>
<accession>A0A2M7WSG0</accession>
<proteinExistence type="predicted"/>
<dbReference type="InterPro" id="IPR001296">
    <property type="entry name" value="Glyco_trans_1"/>
</dbReference>
<evidence type="ECO:0000313" key="2">
    <source>
        <dbReference type="EMBL" id="PJA32816.1"/>
    </source>
</evidence>
<dbReference type="GO" id="GO:0016757">
    <property type="term" value="F:glycosyltransferase activity"/>
    <property type="evidence" value="ECO:0007669"/>
    <property type="project" value="InterPro"/>
</dbReference>
<evidence type="ECO:0000259" key="1">
    <source>
        <dbReference type="Pfam" id="PF00534"/>
    </source>
</evidence>
<name>A0A2M7WSG0_9BACT</name>